<evidence type="ECO:0000256" key="1">
    <source>
        <dbReference type="SAM" id="Phobius"/>
    </source>
</evidence>
<gene>
    <name evidence="2" type="ORF">U732_2543</name>
</gene>
<dbReference type="RefSeq" id="WP_039635047.1">
    <property type="nucleotide sequence ID" value="NZ_AYSO01000019.1"/>
</dbReference>
<keyword evidence="3" id="KW-1185">Reference proteome</keyword>
<keyword evidence="1" id="KW-0472">Membrane</keyword>
<dbReference type="EMBL" id="AYSO01000019">
    <property type="protein sequence ID" value="KIE45382.1"/>
    <property type="molecule type" value="Genomic_DNA"/>
</dbReference>
<name>A0A0C1QWM2_9CLOT</name>
<protein>
    <recommendedName>
        <fullName evidence="4">PsbP C-terminal domain-containing protein</fullName>
    </recommendedName>
</protein>
<evidence type="ECO:0008006" key="4">
    <source>
        <dbReference type="Google" id="ProtNLM"/>
    </source>
</evidence>
<keyword evidence="1" id="KW-1133">Transmembrane helix</keyword>
<keyword evidence="1" id="KW-0812">Transmembrane</keyword>
<dbReference type="OrthoDB" id="1739449at2"/>
<evidence type="ECO:0000313" key="2">
    <source>
        <dbReference type="EMBL" id="KIE45382.1"/>
    </source>
</evidence>
<dbReference type="AlphaFoldDB" id="A0A0C1QWM2"/>
<dbReference type="Proteomes" id="UP000031366">
    <property type="component" value="Unassembled WGS sequence"/>
</dbReference>
<sequence length="192" mass="22424">MKVLMINKRKTGLAIIMVGLMILIIGLGNYFEEKLKIATLTQNNIGSFKTYKIVEKITYGLPESWINSESKVSNEKVKYHSDFISDDNIIKGHIELWDENEDIQSIIKENEKHIKDIGVDDYKIVKLNIGKDEAYSMQYNISLSKEDFYRTYDYFLNLNGNKIKSSFYIKDKSHKENIPIIFENIMKTFKSN</sequence>
<evidence type="ECO:0000313" key="3">
    <source>
        <dbReference type="Proteomes" id="UP000031366"/>
    </source>
</evidence>
<comment type="caution">
    <text evidence="2">The sequence shown here is derived from an EMBL/GenBank/DDBJ whole genome shotgun (WGS) entry which is preliminary data.</text>
</comment>
<organism evidence="2 3">
    <name type="scientific">Clostridium argentinense CDC 2741</name>
    <dbReference type="NCBI Taxonomy" id="1418104"/>
    <lineage>
        <taxon>Bacteria</taxon>
        <taxon>Bacillati</taxon>
        <taxon>Bacillota</taxon>
        <taxon>Clostridia</taxon>
        <taxon>Eubacteriales</taxon>
        <taxon>Clostridiaceae</taxon>
        <taxon>Clostridium</taxon>
    </lineage>
</organism>
<feature type="transmembrane region" description="Helical" evidence="1">
    <location>
        <begin position="12"/>
        <end position="31"/>
    </location>
</feature>
<proteinExistence type="predicted"/>
<reference evidence="2 3" key="1">
    <citation type="journal article" date="2015" name="Infect. Genet. Evol.">
        <title>Genomic sequences of six botulinum neurotoxin-producing strains representing three clostridial species illustrate the mobility and diversity of botulinum neurotoxin genes.</title>
        <authorList>
            <person name="Smith T.J."/>
            <person name="Hill K.K."/>
            <person name="Xie G."/>
            <person name="Foley B.T."/>
            <person name="Williamson C.H."/>
            <person name="Foster J.T."/>
            <person name="Johnson S.L."/>
            <person name="Chertkov O."/>
            <person name="Teshima H."/>
            <person name="Gibbons H.S."/>
            <person name="Johnsky L.A."/>
            <person name="Karavis M.A."/>
            <person name="Smith L.A."/>
        </authorList>
    </citation>
    <scope>NUCLEOTIDE SEQUENCE [LARGE SCALE GENOMIC DNA]</scope>
    <source>
        <strain evidence="2 3">CDC 2741</strain>
    </source>
</reference>
<accession>A0A0C1QWM2</accession>
<dbReference type="STRING" id="29341.RSJ17_21540"/>